<dbReference type="AlphaFoldDB" id="A0A3B3QZE8"/>
<evidence type="ECO:0000313" key="2">
    <source>
        <dbReference type="Ensembl" id="ENSPKIP00000011902.1"/>
    </source>
</evidence>
<dbReference type="Pfam" id="PF00615">
    <property type="entry name" value="RGS"/>
    <property type="match status" value="1"/>
</dbReference>
<name>A0A3B3QZE8_9TELE</name>
<dbReference type="InterPro" id="IPR016137">
    <property type="entry name" value="RGS"/>
</dbReference>
<dbReference type="Gene3D" id="1.10.196.10">
    <property type="match status" value="2"/>
</dbReference>
<dbReference type="SMART" id="SM00315">
    <property type="entry name" value="RGS"/>
    <property type="match status" value="1"/>
</dbReference>
<dbReference type="GeneTree" id="ENSGT00940000158520"/>
<accession>A0A3B3QZE8</accession>
<sequence>MHVLVEDNCLEVNSFHLFVLRGKNLVCHLQCMFFNKPSSEKLNPEETYMWSQSLDKLLESKYGMTTFHTFLKSEYSDENIEFWLTCEDYKKIKSSLKMNSRAKKIYEQYIQTEAPKEINIDHQTRELIKRNMKTPTICCFDEAQKIVYGLMERDSYPRFLRSDVYRTLLESVTDSVKS</sequence>
<dbReference type="FunFam" id="1.10.167.10:FF:000001">
    <property type="entry name" value="Putative regulator of g-protein signaling 12"/>
    <property type="match status" value="1"/>
</dbReference>
<dbReference type="InterPro" id="IPR024066">
    <property type="entry name" value="RGS_subdom1/3"/>
</dbReference>
<organism evidence="2 3">
    <name type="scientific">Paramormyrops kingsleyae</name>
    <dbReference type="NCBI Taxonomy" id="1676925"/>
    <lineage>
        <taxon>Eukaryota</taxon>
        <taxon>Metazoa</taxon>
        <taxon>Chordata</taxon>
        <taxon>Craniata</taxon>
        <taxon>Vertebrata</taxon>
        <taxon>Euteleostomi</taxon>
        <taxon>Actinopterygii</taxon>
        <taxon>Neopterygii</taxon>
        <taxon>Teleostei</taxon>
        <taxon>Osteoglossocephala</taxon>
        <taxon>Osteoglossomorpha</taxon>
        <taxon>Osteoglossiformes</taxon>
        <taxon>Mormyridae</taxon>
        <taxon>Paramormyrops</taxon>
    </lineage>
</organism>
<dbReference type="Proteomes" id="UP000261540">
    <property type="component" value="Unplaced"/>
</dbReference>
<evidence type="ECO:0000259" key="1">
    <source>
        <dbReference type="PROSITE" id="PS50132"/>
    </source>
</evidence>
<reference evidence="2" key="1">
    <citation type="submission" date="2025-08" db="UniProtKB">
        <authorList>
            <consortium name="Ensembl"/>
        </authorList>
    </citation>
    <scope>IDENTIFICATION</scope>
</reference>
<dbReference type="Ensembl" id="ENSPKIT00000023027.1">
    <property type="protein sequence ID" value="ENSPKIP00000011902.1"/>
    <property type="gene ID" value="ENSPKIG00000018325.1"/>
</dbReference>
<dbReference type="STRING" id="1676925.ENSPKIP00000011902"/>
<reference evidence="2" key="2">
    <citation type="submission" date="2025-09" db="UniProtKB">
        <authorList>
            <consortium name="Ensembl"/>
        </authorList>
    </citation>
    <scope>IDENTIFICATION</scope>
</reference>
<dbReference type="InterPro" id="IPR036305">
    <property type="entry name" value="RGS_sf"/>
</dbReference>
<dbReference type="Gene3D" id="1.10.167.10">
    <property type="entry name" value="Regulator of G-protein Signalling 4, domain 2"/>
    <property type="match status" value="1"/>
</dbReference>
<evidence type="ECO:0000313" key="3">
    <source>
        <dbReference type="Proteomes" id="UP000261540"/>
    </source>
</evidence>
<proteinExistence type="predicted"/>
<dbReference type="PANTHER" id="PTHR10845:SF32">
    <property type="entry name" value="REGULATOR OF G-PROTEIN SIGNALING 13"/>
    <property type="match status" value="1"/>
</dbReference>
<protein>
    <submittedName>
        <fullName evidence="2">Regulator of G protein signaling 13a</fullName>
    </submittedName>
</protein>
<dbReference type="InterPro" id="IPR044926">
    <property type="entry name" value="RGS_subdomain_2"/>
</dbReference>
<feature type="domain" description="RGS" evidence="1">
    <location>
        <begin position="53"/>
        <end position="169"/>
    </location>
</feature>
<dbReference type="PRINTS" id="PR01301">
    <property type="entry name" value="RGSPROTEIN"/>
</dbReference>
<keyword evidence="3" id="KW-1185">Reference proteome</keyword>
<dbReference type="SUPFAM" id="SSF48097">
    <property type="entry name" value="Regulator of G-protein signaling, RGS"/>
    <property type="match status" value="1"/>
</dbReference>
<dbReference type="PANTHER" id="PTHR10845">
    <property type="entry name" value="REGULATOR OF G PROTEIN SIGNALING"/>
    <property type="match status" value="1"/>
</dbReference>
<dbReference type="PROSITE" id="PS50132">
    <property type="entry name" value="RGS"/>
    <property type="match status" value="1"/>
</dbReference>